<dbReference type="EMBL" id="KY346879">
    <property type="protein sequence ID" value="ARQ20721.1"/>
    <property type="molecule type" value="mRNA"/>
</dbReference>
<protein>
    <submittedName>
        <fullName evidence="1">Lipid body protein</fullName>
    </submittedName>
</protein>
<name>A0A1X9QDR8_9CHLO</name>
<accession>A0A1X9QDR8</accession>
<reference evidence="1" key="1">
    <citation type="submission" date="2016-12" db="EMBL/GenBank/DDBJ databases">
        <title>Lipid Body Proteins in Lobosphaera incisa.</title>
        <authorList>
            <person name="Siegler H."/>
            <person name="Valerius O."/>
            <person name="Ischebeck T."/>
            <person name="Tourasse N."/>
            <person name="Vallon O."/>
            <person name="Khozin-Goldberg I."/>
            <person name="Braus G."/>
            <person name="Feussner I."/>
        </authorList>
    </citation>
    <scope>NUCLEOTIDE SEQUENCE</scope>
    <source>
        <strain evidence="1">SAG2468</strain>
    </source>
</reference>
<proteinExistence type="evidence at transcript level"/>
<dbReference type="AlphaFoldDB" id="A0A1X9QDR8"/>
<organism evidence="1">
    <name type="scientific">Lobosphaera incisa</name>
    <dbReference type="NCBI Taxonomy" id="312850"/>
    <lineage>
        <taxon>Eukaryota</taxon>
        <taxon>Viridiplantae</taxon>
        <taxon>Chlorophyta</taxon>
        <taxon>core chlorophytes</taxon>
        <taxon>Trebouxiophyceae</taxon>
        <taxon>Trebouxiales</taxon>
        <taxon>Trebouxiaceae</taxon>
        <taxon>Lobosphaera</taxon>
    </lineage>
</organism>
<evidence type="ECO:0000313" key="1">
    <source>
        <dbReference type="EMBL" id="ARQ20721.1"/>
    </source>
</evidence>
<sequence>MASAVATGLAAAGGTVLGVLRTLLGLVRSLVTRKPFRIDIPLPLLPVDIVIVQNPAQIQAINKSPACGRLHAVPTSQMPKWVQLYFSATRFHDDRKDTWFIPFEAEVPATHAAARRSTISRLLASGHTQDDVYKVAKIVRAGGDLEKLADYLVPMVNSRFIDGKPIPKPAIDAARTALNSIGDAIRPGNYQTAHQGMHELGDFCTAAITLPPEQLKPMDVAHNMSAVACSFTKAVLTLKANPTTPIDQLFTIPRNLPTPNIPRIAVASSTCGDLLAYPTVPNKTIFLLSLASAAGATKSLFYTFGSGTPERSCAFKPFFEAFMSDLQKELVRQGPPAKKAV</sequence>
<gene>
    <name evidence="1" type="primary">g9864</name>
</gene>